<protein>
    <submittedName>
        <fullName evidence="6">(thale cress) hypothetical protein</fullName>
    </submittedName>
</protein>
<evidence type="ECO:0000256" key="5">
    <source>
        <dbReference type="ARBA" id="ARBA00023136"/>
    </source>
</evidence>
<evidence type="ECO:0000313" key="6">
    <source>
        <dbReference type="EMBL" id="CAD5325235.1"/>
    </source>
</evidence>
<dbReference type="GO" id="GO:0016020">
    <property type="term" value="C:membrane"/>
    <property type="evidence" value="ECO:0007669"/>
    <property type="project" value="UniProtKB-SubCell"/>
</dbReference>
<comment type="subcellular location">
    <subcellularLocation>
        <location evidence="1">Membrane</location>
    </subcellularLocation>
</comment>
<name>A0A7G2EW95_ARATH</name>
<dbReference type="EMBL" id="LR881468">
    <property type="protein sequence ID" value="CAD5325235.1"/>
    <property type="molecule type" value="Genomic_DNA"/>
</dbReference>
<reference evidence="6 7" key="1">
    <citation type="submission" date="2020-09" db="EMBL/GenBank/DDBJ databases">
        <authorList>
            <person name="Ashkenazy H."/>
        </authorList>
    </citation>
    <scope>NUCLEOTIDE SEQUENCE [LARGE SCALE GENOMIC DNA]</scope>
    <source>
        <strain evidence="7">cv. Cdm-0</strain>
    </source>
</reference>
<gene>
    <name evidence="6" type="ORF">AT9943_LOCUS13087</name>
</gene>
<dbReference type="InterPro" id="IPR045035">
    <property type="entry name" value="YSL-like"/>
</dbReference>
<dbReference type="Pfam" id="PF05055">
    <property type="entry name" value="DUF677"/>
    <property type="match status" value="1"/>
</dbReference>
<dbReference type="InterPro" id="IPR007749">
    <property type="entry name" value="DUF677"/>
</dbReference>
<evidence type="ECO:0000256" key="4">
    <source>
        <dbReference type="ARBA" id="ARBA00022989"/>
    </source>
</evidence>
<dbReference type="PANTHER" id="PTHR31645">
    <property type="entry name" value="OLIGOPEPTIDE TRANSPORTER YGL114W-RELATED"/>
    <property type="match status" value="1"/>
</dbReference>
<evidence type="ECO:0000256" key="1">
    <source>
        <dbReference type="ARBA" id="ARBA00004370"/>
    </source>
</evidence>
<comment type="similarity">
    <text evidence="2">Belongs to the UPF0496 family.</text>
</comment>
<evidence type="ECO:0000256" key="2">
    <source>
        <dbReference type="ARBA" id="ARBA00009074"/>
    </source>
</evidence>
<accession>A0A7G2EW95</accession>
<keyword evidence="5" id="KW-0472">Membrane</keyword>
<dbReference type="PANTHER" id="PTHR31645:SF63">
    <property type="entry name" value="METAL-NICOTIANAMINE TRANSPORTER YSL4-RELATED"/>
    <property type="match status" value="1"/>
</dbReference>
<proteinExistence type="inferred from homology"/>
<sequence length="211" mass="24278">MDKLMETVTESNYDFSKNKEVKSVVDLYFESTNNTLNLVNTVEKYVAKAKTTTFNIRLAIRQFERESRDTDFGGNNKYAGTLEKLNKVKALGDPFEMGRIITPLTFWLFWTAFDIGDSDGLYKAPYAVIYREMVILGIKGFAKLPKHCLTLCCKFFIAALIVNLIRDITPPKISKLIPLPMAMAGPFLHRSLLHDRHVYRNRDYVRMGTFE</sequence>
<dbReference type="GO" id="GO:0035673">
    <property type="term" value="F:oligopeptide transmembrane transporter activity"/>
    <property type="evidence" value="ECO:0007669"/>
    <property type="project" value="InterPro"/>
</dbReference>
<keyword evidence="4" id="KW-1133">Transmembrane helix</keyword>
<dbReference type="Proteomes" id="UP000516314">
    <property type="component" value="Chromosome 3"/>
</dbReference>
<dbReference type="AlphaFoldDB" id="A0A7G2EW95"/>
<evidence type="ECO:0000313" key="7">
    <source>
        <dbReference type="Proteomes" id="UP000516314"/>
    </source>
</evidence>
<evidence type="ECO:0000256" key="3">
    <source>
        <dbReference type="ARBA" id="ARBA00022692"/>
    </source>
</evidence>
<organism evidence="6 7">
    <name type="scientific">Arabidopsis thaliana</name>
    <name type="common">Mouse-ear cress</name>
    <dbReference type="NCBI Taxonomy" id="3702"/>
    <lineage>
        <taxon>Eukaryota</taxon>
        <taxon>Viridiplantae</taxon>
        <taxon>Streptophyta</taxon>
        <taxon>Embryophyta</taxon>
        <taxon>Tracheophyta</taxon>
        <taxon>Spermatophyta</taxon>
        <taxon>Magnoliopsida</taxon>
        <taxon>eudicotyledons</taxon>
        <taxon>Gunneridae</taxon>
        <taxon>Pentapetalae</taxon>
        <taxon>rosids</taxon>
        <taxon>malvids</taxon>
        <taxon>Brassicales</taxon>
        <taxon>Brassicaceae</taxon>
        <taxon>Camelineae</taxon>
        <taxon>Arabidopsis</taxon>
    </lineage>
</organism>
<keyword evidence="3" id="KW-0812">Transmembrane</keyword>